<evidence type="ECO:0000313" key="2">
    <source>
        <dbReference type="EMBL" id="EGX61063.1"/>
    </source>
</evidence>
<evidence type="ECO:0000256" key="1">
    <source>
        <dbReference type="SAM" id="MobiDB-lite"/>
    </source>
</evidence>
<sequence length="60" mass="6299">MLLFGPLFAHGLYGESATGHLAAGVTASLPAHDAESSADQEHRQHEDGESEDSAHNKGSR</sequence>
<comment type="caution">
    <text evidence="2">The sequence shown here is derived from an EMBL/GenBank/DDBJ whole genome shotgun (WGS) entry which is preliminary data.</text>
</comment>
<dbReference type="EMBL" id="AGBF01000007">
    <property type="protein sequence ID" value="EGX61063.1"/>
    <property type="molecule type" value="Genomic_DNA"/>
</dbReference>
<protein>
    <submittedName>
        <fullName evidence="2">Uncharacterized protein</fullName>
    </submittedName>
</protein>
<keyword evidence="3" id="KW-1185">Reference proteome</keyword>
<feature type="region of interest" description="Disordered" evidence="1">
    <location>
        <begin position="28"/>
        <end position="60"/>
    </location>
</feature>
<feature type="compositionally biased region" description="Basic and acidic residues" evidence="1">
    <location>
        <begin position="32"/>
        <end position="60"/>
    </location>
</feature>
<organism evidence="2 3">
    <name type="scientific">Streptomyces zinciresistens K42</name>
    <dbReference type="NCBI Taxonomy" id="700597"/>
    <lineage>
        <taxon>Bacteria</taxon>
        <taxon>Bacillati</taxon>
        <taxon>Actinomycetota</taxon>
        <taxon>Actinomycetes</taxon>
        <taxon>Kitasatosporales</taxon>
        <taxon>Streptomycetaceae</taxon>
        <taxon>Streptomyces</taxon>
    </lineage>
</organism>
<dbReference type="AlphaFoldDB" id="G2G5X4"/>
<accession>G2G5X4</accession>
<gene>
    <name evidence="2" type="ORF">SZN_04391</name>
</gene>
<name>G2G5X4_9ACTN</name>
<reference evidence="2 3" key="1">
    <citation type="submission" date="2011-08" db="EMBL/GenBank/DDBJ databases">
        <authorList>
            <person name="Lin Y."/>
            <person name="Hao X."/>
            <person name="Johnstone L."/>
            <person name="Miller S.J."/>
            <person name="Wei G."/>
            <person name="Rensing C."/>
        </authorList>
    </citation>
    <scope>NUCLEOTIDE SEQUENCE [LARGE SCALE GENOMIC DNA]</scope>
    <source>
        <strain evidence="2 3">K42</strain>
    </source>
</reference>
<dbReference type="Proteomes" id="UP000004217">
    <property type="component" value="Unassembled WGS sequence"/>
</dbReference>
<evidence type="ECO:0000313" key="3">
    <source>
        <dbReference type="Proteomes" id="UP000004217"/>
    </source>
</evidence>
<dbReference type="PATRIC" id="fig|700597.3.peg.853"/>
<proteinExistence type="predicted"/>